<dbReference type="PANTHER" id="PTHR48106:SF18">
    <property type="entry name" value="QUINONE OXIDOREDUCTASE PIG3"/>
    <property type="match status" value="1"/>
</dbReference>
<dbReference type="PANTHER" id="PTHR48106">
    <property type="entry name" value="QUINONE OXIDOREDUCTASE PIG3-RELATED"/>
    <property type="match status" value="1"/>
</dbReference>
<dbReference type="Pfam" id="PF08240">
    <property type="entry name" value="ADH_N"/>
    <property type="match status" value="1"/>
</dbReference>
<evidence type="ECO:0000313" key="6">
    <source>
        <dbReference type="Proteomes" id="UP001178507"/>
    </source>
</evidence>
<dbReference type="InterPro" id="IPR013154">
    <property type="entry name" value="ADH-like_N"/>
</dbReference>
<keyword evidence="2" id="KW-0560">Oxidoreductase</keyword>
<dbReference type="GO" id="GO:0016651">
    <property type="term" value="F:oxidoreductase activity, acting on NAD(P)H"/>
    <property type="evidence" value="ECO:0007669"/>
    <property type="project" value="TreeGrafter"/>
</dbReference>
<dbReference type="Gene3D" id="3.90.180.10">
    <property type="entry name" value="Medium-chain alcohol dehydrogenases, catalytic domain"/>
    <property type="match status" value="1"/>
</dbReference>
<dbReference type="SUPFAM" id="SSF50129">
    <property type="entry name" value="GroES-like"/>
    <property type="match status" value="1"/>
</dbReference>
<dbReference type="EMBL" id="CAUJNA010000626">
    <property type="protein sequence ID" value="CAJ1379411.1"/>
    <property type="molecule type" value="Genomic_DNA"/>
</dbReference>
<gene>
    <name evidence="5" type="ORF">EVOR1521_LOCUS7665</name>
</gene>
<name>A0AA36MTH1_9DINO</name>
<organism evidence="5 6">
    <name type="scientific">Effrenium voratum</name>
    <dbReference type="NCBI Taxonomy" id="2562239"/>
    <lineage>
        <taxon>Eukaryota</taxon>
        <taxon>Sar</taxon>
        <taxon>Alveolata</taxon>
        <taxon>Dinophyceae</taxon>
        <taxon>Suessiales</taxon>
        <taxon>Symbiodiniaceae</taxon>
        <taxon>Effrenium</taxon>
    </lineage>
</organism>
<dbReference type="Gene3D" id="3.40.50.720">
    <property type="entry name" value="NAD(P)-binding Rossmann-like Domain"/>
    <property type="match status" value="1"/>
</dbReference>
<evidence type="ECO:0000256" key="2">
    <source>
        <dbReference type="ARBA" id="ARBA00023002"/>
    </source>
</evidence>
<evidence type="ECO:0000259" key="4">
    <source>
        <dbReference type="SMART" id="SM00829"/>
    </source>
</evidence>
<dbReference type="Proteomes" id="UP001178507">
    <property type="component" value="Unassembled WGS sequence"/>
</dbReference>
<keyword evidence="6" id="KW-1185">Reference proteome</keyword>
<feature type="domain" description="Enoyl reductase (ER)" evidence="4">
    <location>
        <begin position="19"/>
        <end position="355"/>
    </location>
</feature>
<feature type="compositionally biased region" description="Low complexity" evidence="3">
    <location>
        <begin position="510"/>
        <end position="528"/>
    </location>
</feature>
<proteinExistence type="predicted"/>
<keyword evidence="1" id="KW-0521">NADP</keyword>
<feature type="region of interest" description="Disordered" evidence="3">
    <location>
        <begin position="496"/>
        <end position="528"/>
    </location>
</feature>
<evidence type="ECO:0000313" key="5">
    <source>
        <dbReference type="EMBL" id="CAJ1379411.1"/>
    </source>
</evidence>
<dbReference type="AlphaFoldDB" id="A0AA36MTH1"/>
<reference evidence="5" key="1">
    <citation type="submission" date="2023-08" db="EMBL/GenBank/DDBJ databases">
        <authorList>
            <person name="Chen Y."/>
            <person name="Shah S."/>
            <person name="Dougan E. K."/>
            <person name="Thang M."/>
            <person name="Chan C."/>
        </authorList>
    </citation>
    <scope>NUCLEOTIDE SEQUENCE</scope>
</reference>
<dbReference type="InterPro" id="IPR011032">
    <property type="entry name" value="GroES-like_sf"/>
</dbReference>
<evidence type="ECO:0000256" key="1">
    <source>
        <dbReference type="ARBA" id="ARBA00022857"/>
    </source>
</evidence>
<dbReference type="GO" id="GO:0070402">
    <property type="term" value="F:NADPH binding"/>
    <property type="evidence" value="ECO:0007669"/>
    <property type="project" value="TreeGrafter"/>
</dbReference>
<dbReference type="InterPro" id="IPR036291">
    <property type="entry name" value="NAD(P)-bd_dom_sf"/>
</dbReference>
<dbReference type="SMART" id="SM00829">
    <property type="entry name" value="PKS_ER"/>
    <property type="match status" value="1"/>
</dbReference>
<protein>
    <recommendedName>
        <fullName evidence="4">Enoyl reductase (ER) domain-containing protein</fullName>
    </recommendedName>
</protein>
<evidence type="ECO:0000256" key="3">
    <source>
        <dbReference type="SAM" id="MobiDB-lite"/>
    </source>
</evidence>
<sequence length="632" mass="67400">MAAGSIPELMYAVVTVGNGGYDMLEYKQMPTPKPKTGEVLVQVLAAGVNNTEINTRLGWYSKAVKVATSEEAGANEEAKDDGGWSGKTPFPLIQGTDCCGRVVSAGDENAEGVLGKRVLIRSCQRGPQGFASSDDTKWMASDFDGAFAQFVCVRRSEVFAVDCDWSDEELGSIPCAYGTAENMLEKAAVGPKDHVLVPGASGGVGSAVVQLAKRRGARVTALCGRAKLAQLEASLGADQVLAGRHGDPDWKATIAALKGTVSVVVDNVGGLAFGDVVDCLKIGGRYVTSGAIGGPLVELDLRTLYLRDLRLIGSTAWEEPVFPNLVRYVESNEIKPVVAKTYPLGQIVEAQTEFLKSMDCPHLLTLPLPELNFRNATKDLQFQLETSRLALDASDALQTVMAFAGANMQLVLLTNKLGGMCWPFTRSYAARLHTAKSAAGTVQRNEWDQIICVSEMVWTTFAVAGRGLGSWPRGFRSASRSMSSTAPWRTRCISGSASCGPCSPPPARPRPAGTAAGDSAAASSCTSAWPGPAPTWPWPPTRCSTSWRPPSCGVRKLVPRARCRSSPPAREAIRAMRRAIRGRCPAWRASGPRRSALCFAAWTGASSTLWSWVRTKATWPSRCCAATGDSST</sequence>
<dbReference type="SUPFAM" id="SSF51735">
    <property type="entry name" value="NAD(P)-binding Rossmann-fold domains"/>
    <property type="match status" value="1"/>
</dbReference>
<dbReference type="InterPro" id="IPR013149">
    <property type="entry name" value="ADH-like_C"/>
</dbReference>
<dbReference type="Pfam" id="PF00107">
    <property type="entry name" value="ADH_zinc_N"/>
    <property type="match status" value="1"/>
</dbReference>
<accession>A0AA36MTH1</accession>
<dbReference type="InterPro" id="IPR020843">
    <property type="entry name" value="ER"/>
</dbReference>
<comment type="caution">
    <text evidence="5">The sequence shown here is derived from an EMBL/GenBank/DDBJ whole genome shotgun (WGS) entry which is preliminary data.</text>
</comment>